<protein>
    <recommendedName>
        <fullName evidence="3">HD domain-containing protein</fullName>
    </recommendedName>
</protein>
<name>W6S9J3_9HYPH</name>
<dbReference type="SUPFAM" id="SSF109604">
    <property type="entry name" value="HD-domain/PDEase-like"/>
    <property type="match status" value="1"/>
</dbReference>
<keyword evidence="2" id="KW-1185">Reference proteome</keyword>
<dbReference type="Pfam" id="PF13328">
    <property type="entry name" value="HD_4"/>
    <property type="match status" value="1"/>
</dbReference>
<proteinExistence type="predicted"/>
<accession>W6S9J3</accession>
<sequence>MPVGSREWINEHDHRAASDLLKAVKIAFKAHSGQTDKAGEPYFSHCKRVADAVEGDDERIVGFLHDVVEKGDGWPLERLAQAGFSTEIVQAVDALTRRPEETDQEFVTRAAENRLARSIKVADLRDNLAQAQKVGADTSKYEEGLQIIEIMEADPNVAGTGRS</sequence>
<dbReference type="AlphaFoldDB" id="W6S9J3"/>
<evidence type="ECO:0000313" key="1">
    <source>
        <dbReference type="EMBL" id="CDM62786.1"/>
    </source>
</evidence>
<evidence type="ECO:0000313" key="2">
    <source>
        <dbReference type="Proteomes" id="UP000019443"/>
    </source>
</evidence>
<dbReference type="RefSeq" id="WP_024318573.1">
    <property type="nucleotide sequence ID" value="NZ_ATTO01000098.1"/>
</dbReference>
<gene>
    <name evidence="1" type="ORF">LPU83_pLPU83d_1416</name>
</gene>
<dbReference type="EMBL" id="HG916855">
    <property type="protein sequence ID" value="CDM62786.1"/>
    <property type="molecule type" value="Genomic_DNA"/>
</dbReference>
<dbReference type="Proteomes" id="UP000019443">
    <property type="component" value="Plasmid pLPU83d"/>
</dbReference>
<geneLocation type="plasmid" evidence="1 2">
    <name>pLPU83d</name>
</geneLocation>
<organism evidence="1 2">
    <name type="scientific">Rhizobium favelukesii</name>
    <dbReference type="NCBI Taxonomy" id="348824"/>
    <lineage>
        <taxon>Bacteria</taxon>
        <taxon>Pseudomonadati</taxon>
        <taxon>Pseudomonadota</taxon>
        <taxon>Alphaproteobacteria</taxon>
        <taxon>Hyphomicrobiales</taxon>
        <taxon>Rhizobiaceae</taxon>
        <taxon>Rhizobium/Agrobacterium group</taxon>
        <taxon>Rhizobium</taxon>
    </lineage>
</organism>
<dbReference type="HOGENOM" id="CLU_109398_3_0_5"/>
<dbReference type="Gene3D" id="1.10.3210.10">
    <property type="entry name" value="Hypothetical protein af1432"/>
    <property type="match status" value="1"/>
</dbReference>
<evidence type="ECO:0008006" key="3">
    <source>
        <dbReference type="Google" id="ProtNLM"/>
    </source>
</evidence>
<dbReference type="KEGG" id="rhl:LPU83_pLPU83d_1416"/>
<dbReference type="PATRIC" id="fig|348824.6.peg.7145"/>
<reference evidence="1" key="1">
    <citation type="submission" date="2013-11" db="EMBL/GenBank/DDBJ databases">
        <title>Draft genome sequence of the broad-host-range Rhizobium sp. LPU83 strain, a member of the low-genetic diversity Oregon-like Rhizobium sp. group.</title>
        <authorList>
            <person name="Wibberg D."/>
            <person name="Puehler A."/>
            <person name="Schlueter A."/>
        </authorList>
    </citation>
    <scope>NUCLEOTIDE SEQUENCE [LARGE SCALE GENOMIC DNA]</scope>
    <source>
        <strain evidence="1">LPU83</strain>
        <plasmid evidence="1">pLPU83d</plasmid>
    </source>
</reference>
<keyword evidence="1" id="KW-0614">Plasmid</keyword>